<feature type="domain" description="Methyltransferase FkbM" evidence="2">
    <location>
        <begin position="57"/>
        <end position="225"/>
    </location>
</feature>
<dbReference type="Proteomes" id="UP000198804">
    <property type="component" value="Unassembled WGS sequence"/>
</dbReference>
<keyword evidence="3" id="KW-0808">Transferase</keyword>
<dbReference type="InterPro" id="IPR006342">
    <property type="entry name" value="FkbM_mtfrase"/>
</dbReference>
<dbReference type="GO" id="GO:0032259">
    <property type="term" value="P:methylation"/>
    <property type="evidence" value="ECO:0007669"/>
    <property type="project" value="UniProtKB-KW"/>
</dbReference>
<keyword evidence="3" id="KW-0489">Methyltransferase</keyword>
<dbReference type="Gene3D" id="3.40.50.150">
    <property type="entry name" value="Vaccinia Virus protein VP39"/>
    <property type="match status" value="1"/>
</dbReference>
<dbReference type="Pfam" id="PF05050">
    <property type="entry name" value="Methyltransf_21"/>
    <property type="match status" value="1"/>
</dbReference>
<gene>
    <name evidence="3" type="ORF">SAMN04488125_10512</name>
</gene>
<evidence type="ECO:0000313" key="4">
    <source>
        <dbReference type="Proteomes" id="UP000198804"/>
    </source>
</evidence>
<feature type="region of interest" description="Disordered" evidence="1">
    <location>
        <begin position="1"/>
        <end position="31"/>
    </location>
</feature>
<dbReference type="NCBIfam" id="TIGR01444">
    <property type="entry name" value="fkbM_fam"/>
    <property type="match status" value="1"/>
</dbReference>
<dbReference type="PANTHER" id="PTHR36973">
    <property type="entry name" value="SLL1456 PROTEIN-RELATED"/>
    <property type="match status" value="1"/>
</dbReference>
<protein>
    <submittedName>
        <fullName evidence="3">Methyltransferase, FkbM family</fullName>
    </submittedName>
</protein>
<evidence type="ECO:0000259" key="2">
    <source>
        <dbReference type="Pfam" id="PF05050"/>
    </source>
</evidence>
<proteinExistence type="predicted"/>
<dbReference type="PANTHER" id="PTHR36973:SF4">
    <property type="entry name" value="NODULATION PROTEIN"/>
    <property type="match status" value="1"/>
</dbReference>
<keyword evidence="4" id="KW-1185">Reference proteome</keyword>
<reference evidence="4" key="1">
    <citation type="submission" date="2016-10" db="EMBL/GenBank/DDBJ databases">
        <authorList>
            <person name="Varghese N."/>
            <person name="Submissions S."/>
        </authorList>
    </citation>
    <scope>NUCLEOTIDE SEQUENCE [LARGE SCALE GENOMIC DNA]</scope>
    <source>
        <strain evidence="4">CGMCC 1.6474</strain>
    </source>
</reference>
<dbReference type="STRING" id="414703.SAMN04488125_10512"/>
<name>A0A1I4CT61_9HYPH</name>
<evidence type="ECO:0000313" key="3">
    <source>
        <dbReference type="EMBL" id="SFK84484.1"/>
    </source>
</evidence>
<sequence>MEQAAEPVRPSSAPPTRQAGPSDAVPLARPVPPMSAPLDPFAFRQLTGLAPQVKIVDIGANPIDDEAPYAGLLAGGDAEVVGFEPNPDALARLEAARGPHETYLPHAVADGGRHSLKVCWAQGMTSLLQPNPVVLDCFHGFSAWGTVMETREVETVRLDDVAATEGMDYLKIDIQGGELMVFRNGVERLRDACVIHTEVEFLPLYVDQPLFSDVDQFLRAQGFVFHRFYPIRSRMVRPMMLDGDIYAEMSQAVWADALFIRDFTKPESYSDRQLLVTARILHDCYKSFDVCARLLQEHDRRTGGRLLDAYLTGLHRAAARQAA</sequence>
<accession>A0A1I4CT61</accession>
<dbReference type="InterPro" id="IPR029063">
    <property type="entry name" value="SAM-dependent_MTases_sf"/>
</dbReference>
<dbReference type="EMBL" id="FOSV01000005">
    <property type="protein sequence ID" value="SFK84484.1"/>
    <property type="molecule type" value="Genomic_DNA"/>
</dbReference>
<dbReference type="AlphaFoldDB" id="A0A1I4CT61"/>
<evidence type="ECO:0000256" key="1">
    <source>
        <dbReference type="SAM" id="MobiDB-lite"/>
    </source>
</evidence>
<dbReference type="InterPro" id="IPR053188">
    <property type="entry name" value="FkbM_Methyltransferase"/>
</dbReference>
<organism evidence="3 4">
    <name type="scientific">Methylorubrum salsuginis</name>
    <dbReference type="NCBI Taxonomy" id="414703"/>
    <lineage>
        <taxon>Bacteria</taxon>
        <taxon>Pseudomonadati</taxon>
        <taxon>Pseudomonadota</taxon>
        <taxon>Alphaproteobacteria</taxon>
        <taxon>Hyphomicrobiales</taxon>
        <taxon>Methylobacteriaceae</taxon>
        <taxon>Methylorubrum</taxon>
    </lineage>
</organism>
<dbReference type="GO" id="GO:0008171">
    <property type="term" value="F:O-methyltransferase activity"/>
    <property type="evidence" value="ECO:0007669"/>
    <property type="project" value="TreeGrafter"/>
</dbReference>
<dbReference type="SUPFAM" id="SSF53335">
    <property type="entry name" value="S-adenosyl-L-methionine-dependent methyltransferases"/>
    <property type="match status" value="1"/>
</dbReference>